<proteinExistence type="predicted"/>
<dbReference type="EMBL" id="LR796752">
    <property type="protein sequence ID" value="CAB4163288.1"/>
    <property type="molecule type" value="Genomic_DNA"/>
</dbReference>
<gene>
    <name evidence="3" type="ORF">UFOVP1222_41</name>
    <name evidence="1" type="ORF">UFOVP477_11</name>
    <name evidence="2" type="ORF">UFOVP798_15</name>
</gene>
<organism evidence="2">
    <name type="scientific">uncultured Caudovirales phage</name>
    <dbReference type="NCBI Taxonomy" id="2100421"/>
    <lineage>
        <taxon>Viruses</taxon>
        <taxon>Duplodnaviria</taxon>
        <taxon>Heunggongvirae</taxon>
        <taxon>Uroviricota</taxon>
        <taxon>Caudoviricetes</taxon>
        <taxon>Peduoviridae</taxon>
        <taxon>Maltschvirus</taxon>
        <taxon>Maltschvirus maltsch</taxon>
    </lineage>
</organism>
<evidence type="ECO:0000313" key="2">
    <source>
        <dbReference type="EMBL" id="CAB4163288.1"/>
    </source>
</evidence>
<protein>
    <submittedName>
        <fullName evidence="2">Uncharacterized protein</fullName>
    </submittedName>
</protein>
<dbReference type="EMBL" id="LR796455">
    <property type="protein sequence ID" value="CAB4145508.1"/>
    <property type="molecule type" value="Genomic_DNA"/>
</dbReference>
<dbReference type="EMBL" id="LR797167">
    <property type="protein sequence ID" value="CAB4191534.1"/>
    <property type="molecule type" value="Genomic_DNA"/>
</dbReference>
<name>A0A6J5P1S2_9CAUD</name>
<sequence length="117" mass="13600">MHPKLHAFIFLTMVVGMDMTGDDKKRKEFKRRLAHLRQFRFSTGIKLHISKAEHEARPQMWPNFVSFPRTEHDSGEYELTLDDVDAYWGVSTNASRLTNAQWAKRVMFMLDDNGGVG</sequence>
<evidence type="ECO:0000313" key="1">
    <source>
        <dbReference type="EMBL" id="CAB4145508.1"/>
    </source>
</evidence>
<evidence type="ECO:0000313" key="3">
    <source>
        <dbReference type="EMBL" id="CAB4191534.1"/>
    </source>
</evidence>
<accession>A0A6J5P1S2</accession>
<reference evidence="2" key="1">
    <citation type="submission" date="2020-04" db="EMBL/GenBank/DDBJ databases">
        <authorList>
            <person name="Chiriac C."/>
            <person name="Salcher M."/>
            <person name="Ghai R."/>
            <person name="Kavagutti S V."/>
        </authorList>
    </citation>
    <scope>NUCLEOTIDE SEQUENCE</scope>
</reference>